<evidence type="ECO:0000313" key="2">
    <source>
        <dbReference type="Proteomes" id="UP001596353"/>
    </source>
</evidence>
<evidence type="ECO:0008006" key="3">
    <source>
        <dbReference type="Google" id="ProtNLM"/>
    </source>
</evidence>
<protein>
    <recommendedName>
        <fullName evidence="3">SRPBCC family protein</fullName>
    </recommendedName>
</protein>
<gene>
    <name evidence="1" type="ORF">ACFQFQ_16245</name>
</gene>
<dbReference type="Proteomes" id="UP001596353">
    <property type="component" value="Unassembled WGS sequence"/>
</dbReference>
<sequence>MTEVTVIPADEATDLSDVAQVPRGVISLTEAFAALALGRDCPQPMVVHDGRRVVRIATAARSDSGGEVTCRMSYRVVQGPGHLSPFRFKSLGMQLTYATRTLQRITLSAGGFDVTLTRQGAKAALE</sequence>
<comment type="caution">
    <text evidence="1">The sequence shown here is derived from an EMBL/GenBank/DDBJ whole genome shotgun (WGS) entry which is preliminary data.</text>
</comment>
<organism evidence="1 2">
    <name type="scientific">Sulfitobacter porphyrae</name>
    <dbReference type="NCBI Taxonomy" id="1246864"/>
    <lineage>
        <taxon>Bacteria</taxon>
        <taxon>Pseudomonadati</taxon>
        <taxon>Pseudomonadota</taxon>
        <taxon>Alphaproteobacteria</taxon>
        <taxon>Rhodobacterales</taxon>
        <taxon>Roseobacteraceae</taxon>
        <taxon>Sulfitobacter</taxon>
    </lineage>
</organism>
<evidence type="ECO:0000313" key="1">
    <source>
        <dbReference type="EMBL" id="MFC6760689.1"/>
    </source>
</evidence>
<accession>A0ABW2B522</accession>
<reference evidence="2" key="1">
    <citation type="journal article" date="2019" name="Int. J. Syst. Evol. Microbiol.">
        <title>The Global Catalogue of Microorganisms (GCM) 10K type strain sequencing project: providing services to taxonomists for standard genome sequencing and annotation.</title>
        <authorList>
            <consortium name="The Broad Institute Genomics Platform"/>
            <consortium name="The Broad Institute Genome Sequencing Center for Infectious Disease"/>
            <person name="Wu L."/>
            <person name="Ma J."/>
        </authorList>
    </citation>
    <scope>NUCLEOTIDE SEQUENCE [LARGE SCALE GENOMIC DNA]</scope>
    <source>
        <strain evidence="2">CCUG 66188</strain>
    </source>
</reference>
<dbReference type="EMBL" id="JBHSWG010000001">
    <property type="protein sequence ID" value="MFC6760689.1"/>
    <property type="molecule type" value="Genomic_DNA"/>
</dbReference>
<proteinExistence type="predicted"/>
<keyword evidence="2" id="KW-1185">Reference proteome</keyword>
<name>A0ABW2B522_9RHOB</name>